<dbReference type="SUPFAM" id="SSF55136">
    <property type="entry name" value="Probable bacterial effector-binding domain"/>
    <property type="match status" value="1"/>
</dbReference>
<dbReference type="Pfam" id="PF06445">
    <property type="entry name" value="GyrI-like"/>
    <property type="match status" value="1"/>
</dbReference>
<dbReference type="RefSeq" id="WP_266151747.1">
    <property type="nucleotide sequence ID" value="NZ_CP064028.1"/>
</dbReference>
<reference evidence="3" key="1">
    <citation type="journal article" date="2019" name="Int. J. Syst. Evol. Microbiol.">
        <title>The Global Catalogue of Microorganisms (GCM) 10K type strain sequencing project: providing services to taxonomists for standard genome sequencing and annotation.</title>
        <authorList>
            <consortium name="The Broad Institute Genomics Platform"/>
            <consortium name="The Broad Institute Genome Sequencing Center for Infectious Disease"/>
            <person name="Wu L."/>
            <person name="Ma J."/>
        </authorList>
    </citation>
    <scope>NUCLEOTIDE SEQUENCE [LARGE SCALE GENOMIC DNA]</scope>
    <source>
        <strain evidence="3">CCM 4481</strain>
    </source>
</reference>
<dbReference type="InterPro" id="IPR029442">
    <property type="entry name" value="GyrI-like"/>
</dbReference>
<evidence type="ECO:0000313" key="3">
    <source>
        <dbReference type="Proteomes" id="UP001595961"/>
    </source>
</evidence>
<name>A0ABV9C409_9GAMM</name>
<dbReference type="Gene3D" id="3.20.80.10">
    <property type="entry name" value="Regulatory factor, effector binding domain"/>
    <property type="match status" value="1"/>
</dbReference>
<keyword evidence="3" id="KW-1185">Reference proteome</keyword>
<proteinExistence type="predicted"/>
<dbReference type="PANTHER" id="PTHR36444">
    <property type="entry name" value="TRANSCRIPTIONAL REGULATOR PROTEIN YOBU-RELATED"/>
    <property type="match status" value="1"/>
</dbReference>
<sequence>MEHRIVTLPSFTVVGMEHLVRGSVDGIGQLWRRFMPREHEIVGRAEPEAAYGVCRLLAGGSARYVAGLPVLADASVPVGMVKFEVPAQTYVVFTHRGTAAQIGDSFQAIHTRLLARLGLRATGGVEFERYDARFTGPEDPAAETDLYIPVD</sequence>
<evidence type="ECO:0000313" key="2">
    <source>
        <dbReference type="EMBL" id="MFC4527769.1"/>
    </source>
</evidence>
<organism evidence="2 3">
    <name type="scientific">Dyella halodurans</name>
    <dbReference type="NCBI Taxonomy" id="1920171"/>
    <lineage>
        <taxon>Bacteria</taxon>
        <taxon>Pseudomonadati</taxon>
        <taxon>Pseudomonadota</taxon>
        <taxon>Gammaproteobacteria</taxon>
        <taxon>Lysobacterales</taxon>
        <taxon>Rhodanobacteraceae</taxon>
        <taxon>Dyella</taxon>
    </lineage>
</organism>
<evidence type="ECO:0000259" key="1">
    <source>
        <dbReference type="SMART" id="SM00871"/>
    </source>
</evidence>
<dbReference type="Proteomes" id="UP001595961">
    <property type="component" value="Unassembled WGS sequence"/>
</dbReference>
<accession>A0ABV9C409</accession>
<dbReference type="InterPro" id="IPR053182">
    <property type="entry name" value="YobU-like_regulator"/>
</dbReference>
<protein>
    <submittedName>
        <fullName evidence="2">GyrI-like domain-containing protein</fullName>
    </submittedName>
</protein>
<dbReference type="InterPro" id="IPR010499">
    <property type="entry name" value="AraC_E-bd"/>
</dbReference>
<gene>
    <name evidence="2" type="ORF">ACFO5W_14090</name>
</gene>
<dbReference type="InterPro" id="IPR011256">
    <property type="entry name" value="Reg_factor_effector_dom_sf"/>
</dbReference>
<dbReference type="PANTHER" id="PTHR36444:SF2">
    <property type="entry name" value="TRANSCRIPTIONAL REGULATOR PROTEIN YOBU-RELATED"/>
    <property type="match status" value="1"/>
</dbReference>
<dbReference type="SMART" id="SM00871">
    <property type="entry name" value="AraC_E_bind"/>
    <property type="match status" value="1"/>
</dbReference>
<comment type="caution">
    <text evidence="2">The sequence shown here is derived from an EMBL/GenBank/DDBJ whole genome shotgun (WGS) entry which is preliminary data.</text>
</comment>
<dbReference type="EMBL" id="JBHSGA010000017">
    <property type="protein sequence ID" value="MFC4527769.1"/>
    <property type="molecule type" value="Genomic_DNA"/>
</dbReference>
<feature type="domain" description="AraC effector-binding" evidence="1">
    <location>
        <begin position="1"/>
        <end position="151"/>
    </location>
</feature>